<proteinExistence type="predicted"/>
<evidence type="ECO:0000313" key="1">
    <source>
        <dbReference type="EMBL" id="KKK52562.1"/>
    </source>
</evidence>
<feature type="non-terminal residue" evidence="1">
    <location>
        <position position="1"/>
    </location>
</feature>
<organism evidence="1">
    <name type="scientific">marine sediment metagenome</name>
    <dbReference type="NCBI Taxonomy" id="412755"/>
    <lineage>
        <taxon>unclassified sequences</taxon>
        <taxon>metagenomes</taxon>
        <taxon>ecological metagenomes</taxon>
    </lineage>
</organism>
<protein>
    <submittedName>
        <fullName evidence="1">Uncharacterized protein</fullName>
    </submittedName>
</protein>
<name>A0A0F8W713_9ZZZZ</name>
<sequence length="206" mass="22953">LPEHGDLAETIYRRLGPPDDLKALYVSKLRATLSWEAFPSSATVEQNAKIVRSLNAACGAAIKERIGDDEEKDQIRRQIFQNNGLCHHAFFRRVDHQVANIGAGRIVHLPGEGAERQRIYDAVTNYVHSLGSWLAGRTPEEAISIWPAGEEVARRVYETLGESTPVKRWLVACLWKQLQENQAHNGRGALDEQPDLFALPAEALAP</sequence>
<dbReference type="EMBL" id="LAZR01066957">
    <property type="protein sequence ID" value="KKK52562.1"/>
    <property type="molecule type" value="Genomic_DNA"/>
</dbReference>
<gene>
    <name evidence="1" type="ORF">LCGC14_3103660</name>
</gene>
<dbReference type="AlphaFoldDB" id="A0A0F8W713"/>
<accession>A0A0F8W713</accession>
<comment type="caution">
    <text evidence="1">The sequence shown here is derived from an EMBL/GenBank/DDBJ whole genome shotgun (WGS) entry which is preliminary data.</text>
</comment>
<reference evidence="1" key="1">
    <citation type="journal article" date="2015" name="Nature">
        <title>Complex archaea that bridge the gap between prokaryotes and eukaryotes.</title>
        <authorList>
            <person name="Spang A."/>
            <person name="Saw J.H."/>
            <person name="Jorgensen S.L."/>
            <person name="Zaremba-Niedzwiedzka K."/>
            <person name="Martijn J."/>
            <person name="Lind A.E."/>
            <person name="van Eijk R."/>
            <person name="Schleper C."/>
            <person name="Guy L."/>
            <person name="Ettema T.J."/>
        </authorList>
    </citation>
    <scope>NUCLEOTIDE SEQUENCE</scope>
</reference>